<feature type="compositionally biased region" description="Polar residues" evidence="1">
    <location>
        <begin position="33"/>
        <end position="44"/>
    </location>
</feature>
<evidence type="ECO:0000256" key="1">
    <source>
        <dbReference type="SAM" id="MobiDB-lite"/>
    </source>
</evidence>
<sequence length="190" mass="20375">MYPVEVIEITDNSDDDSVLIQPSARHKARDRSQTSPTMLSSREPSVTFIYERKRTGAGSSTIYTPSSSVDAVGTHPDGLGTDSDSPSQARSPVNAGSSESSLAGPSARPNLQTPKIFERSCAFFGHKLTPSPQRNENPRPNPFLATSGRTNSSSFSPVKTKVASPHQVDAFLDSCIAKTSPRRRSGAQKP</sequence>
<feature type="compositionally biased region" description="Polar residues" evidence="1">
    <location>
        <begin position="57"/>
        <end position="69"/>
    </location>
</feature>
<evidence type="ECO:0000313" key="3">
    <source>
        <dbReference type="Proteomes" id="UP001437256"/>
    </source>
</evidence>
<comment type="caution">
    <text evidence="2">The sequence shown here is derived from an EMBL/GenBank/DDBJ whole genome shotgun (WGS) entry which is preliminary data.</text>
</comment>
<dbReference type="Proteomes" id="UP001437256">
    <property type="component" value="Unassembled WGS sequence"/>
</dbReference>
<dbReference type="EMBL" id="JBBXMP010000011">
    <property type="protein sequence ID" value="KAL0069585.1"/>
    <property type="molecule type" value="Genomic_DNA"/>
</dbReference>
<feature type="compositionally biased region" description="Polar residues" evidence="1">
    <location>
        <begin position="147"/>
        <end position="157"/>
    </location>
</feature>
<protein>
    <submittedName>
        <fullName evidence="2">Uncharacterized protein</fullName>
    </submittedName>
</protein>
<gene>
    <name evidence="2" type="ORF">AAF712_003243</name>
</gene>
<feature type="compositionally biased region" description="Polar residues" evidence="1">
    <location>
        <begin position="82"/>
        <end position="113"/>
    </location>
</feature>
<keyword evidence="3" id="KW-1185">Reference proteome</keyword>
<name>A0ABR3A6I9_9AGAR</name>
<organism evidence="2 3">
    <name type="scientific">Marasmius tenuissimus</name>
    <dbReference type="NCBI Taxonomy" id="585030"/>
    <lineage>
        <taxon>Eukaryota</taxon>
        <taxon>Fungi</taxon>
        <taxon>Dikarya</taxon>
        <taxon>Basidiomycota</taxon>
        <taxon>Agaricomycotina</taxon>
        <taxon>Agaricomycetes</taxon>
        <taxon>Agaricomycetidae</taxon>
        <taxon>Agaricales</taxon>
        <taxon>Marasmiineae</taxon>
        <taxon>Marasmiaceae</taxon>
        <taxon>Marasmius</taxon>
    </lineage>
</organism>
<accession>A0ABR3A6I9</accession>
<feature type="region of interest" description="Disordered" evidence="1">
    <location>
        <begin position="1"/>
        <end position="169"/>
    </location>
</feature>
<evidence type="ECO:0000313" key="2">
    <source>
        <dbReference type="EMBL" id="KAL0069585.1"/>
    </source>
</evidence>
<reference evidence="2 3" key="1">
    <citation type="submission" date="2024-05" db="EMBL/GenBank/DDBJ databases">
        <title>A draft genome resource for the thread blight pathogen Marasmius tenuissimus strain MS-2.</title>
        <authorList>
            <person name="Yulfo-Soto G.E."/>
            <person name="Baruah I.K."/>
            <person name="Amoako-Attah I."/>
            <person name="Bukari Y."/>
            <person name="Meinhardt L.W."/>
            <person name="Bailey B.A."/>
            <person name="Cohen S.P."/>
        </authorList>
    </citation>
    <scope>NUCLEOTIDE SEQUENCE [LARGE SCALE GENOMIC DNA]</scope>
    <source>
        <strain evidence="2 3">MS-2</strain>
    </source>
</reference>
<proteinExistence type="predicted"/>